<feature type="compositionally biased region" description="Basic and acidic residues" evidence="8">
    <location>
        <begin position="458"/>
        <end position="468"/>
    </location>
</feature>
<dbReference type="InterPro" id="IPR019734">
    <property type="entry name" value="TPR_rpt"/>
</dbReference>
<feature type="repeat" description="TPR" evidence="7">
    <location>
        <begin position="29"/>
        <end position="62"/>
    </location>
</feature>
<dbReference type="PANTHER" id="PTHR44140">
    <property type="entry name" value="LD25575P"/>
    <property type="match status" value="1"/>
</dbReference>
<feature type="domain" description="J" evidence="10">
    <location>
        <begin position="409"/>
        <end position="470"/>
    </location>
</feature>
<dbReference type="PRINTS" id="PR00625">
    <property type="entry name" value="JDOMAIN"/>
</dbReference>
<dbReference type="Gene3D" id="1.10.287.110">
    <property type="entry name" value="DnaJ domain"/>
    <property type="match status" value="1"/>
</dbReference>
<evidence type="ECO:0000313" key="12">
    <source>
        <dbReference type="Proteomes" id="UP001164286"/>
    </source>
</evidence>
<dbReference type="SMART" id="SM00028">
    <property type="entry name" value="TPR"/>
    <property type="match status" value="4"/>
</dbReference>
<dbReference type="GO" id="GO:0034975">
    <property type="term" value="P:protein folding in endoplasmic reticulum"/>
    <property type="evidence" value="ECO:0007669"/>
    <property type="project" value="TreeGrafter"/>
</dbReference>
<feature type="compositionally biased region" description="Low complexity" evidence="8">
    <location>
        <begin position="488"/>
        <end position="497"/>
    </location>
</feature>
<dbReference type="GO" id="GO:0005788">
    <property type="term" value="C:endoplasmic reticulum lumen"/>
    <property type="evidence" value="ECO:0007669"/>
    <property type="project" value="UniProtKB-SubCell"/>
</dbReference>
<reference evidence="11" key="1">
    <citation type="journal article" date="2022" name="G3 (Bethesda)">
        <title>High quality genome of the basidiomycete yeast Dioszegia hungarica PDD-24b-2 isolated from cloud water.</title>
        <authorList>
            <person name="Jarrige D."/>
            <person name="Haridas S."/>
            <person name="Bleykasten-Grosshans C."/>
            <person name="Joly M."/>
            <person name="Nadalig T."/>
            <person name="Sancelme M."/>
            <person name="Vuilleumier S."/>
            <person name="Grigoriev I.V."/>
            <person name="Amato P."/>
            <person name="Bringel F."/>
        </authorList>
    </citation>
    <scope>NUCLEOTIDE SEQUENCE</scope>
    <source>
        <strain evidence="11">PDD-24b-2</strain>
    </source>
</reference>
<dbReference type="AlphaFoldDB" id="A0AA38LUI7"/>
<evidence type="ECO:0000256" key="5">
    <source>
        <dbReference type="ARBA" id="ARBA00022824"/>
    </source>
</evidence>
<dbReference type="SUPFAM" id="SSF48452">
    <property type="entry name" value="TPR-like"/>
    <property type="match status" value="2"/>
</dbReference>
<feature type="compositionally biased region" description="Polar residues" evidence="8">
    <location>
        <begin position="474"/>
        <end position="483"/>
    </location>
</feature>
<gene>
    <name evidence="11" type="ORF">MKK02DRAFT_25347</name>
</gene>
<dbReference type="RefSeq" id="XP_052945370.1">
    <property type="nucleotide sequence ID" value="XM_053087024.1"/>
</dbReference>
<dbReference type="PANTHER" id="PTHR44140:SF2">
    <property type="entry name" value="LD25575P"/>
    <property type="match status" value="1"/>
</dbReference>
<dbReference type="PROSITE" id="PS50076">
    <property type="entry name" value="DNAJ_2"/>
    <property type="match status" value="1"/>
</dbReference>
<evidence type="ECO:0000256" key="9">
    <source>
        <dbReference type="SAM" id="SignalP"/>
    </source>
</evidence>
<keyword evidence="12" id="KW-1185">Reference proteome</keyword>
<evidence type="ECO:0000256" key="7">
    <source>
        <dbReference type="PROSITE-ProRule" id="PRU00339"/>
    </source>
</evidence>
<dbReference type="Pfam" id="PF00226">
    <property type="entry name" value="DnaJ"/>
    <property type="match status" value="1"/>
</dbReference>
<protein>
    <recommendedName>
        <fullName evidence="6">Tetratricopeptide repeat and J domain-containing co-chaperone DNJ1</fullName>
    </recommendedName>
</protein>
<dbReference type="GeneID" id="77726225"/>
<dbReference type="CDD" id="cd06257">
    <property type="entry name" value="DnaJ"/>
    <property type="match status" value="1"/>
</dbReference>
<keyword evidence="2 9" id="KW-0732">Signal</keyword>
<dbReference type="PROSITE" id="PS50005">
    <property type="entry name" value="TPR"/>
    <property type="match status" value="2"/>
</dbReference>
<evidence type="ECO:0000256" key="6">
    <source>
        <dbReference type="ARBA" id="ARBA00073740"/>
    </source>
</evidence>
<keyword evidence="4 7" id="KW-0802">TPR repeat</keyword>
<dbReference type="InterPro" id="IPR051727">
    <property type="entry name" value="DnaJ_C3_Co-chaperones"/>
</dbReference>
<keyword evidence="3" id="KW-0677">Repeat</keyword>
<accession>A0AA38LUI7</accession>
<evidence type="ECO:0000256" key="1">
    <source>
        <dbReference type="ARBA" id="ARBA00004319"/>
    </source>
</evidence>
<dbReference type="InterPro" id="IPR036869">
    <property type="entry name" value="J_dom_sf"/>
</dbReference>
<dbReference type="SMART" id="SM00271">
    <property type="entry name" value="DnaJ"/>
    <property type="match status" value="1"/>
</dbReference>
<evidence type="ECO:0000259" key="10">
    <source>
        <dbReference type="PROSITE" id="PS50076"/>
    </source>
</evidence>
<feature type="region of interest" description="Disordered" evidence="8">
    <location>
        <begin position="458"/>
        <end position="516"/>
    </location>
</feature>
<dbReference type="Gene3D" id="1.25.40.10">
    <property type="entry name" value="Tetratricopeptide repeat domain"/>
    <property type="match status" value="1"/>
</dbReference>
<comment type="caution">
    <text evidence="11">The sequence shown here is derived from an EMBL/GenBank/DDBJ whole genome shotgun (WGS) entry which is preliminary data.</text>
</comment>
<dbReference type="FunFam" id="1.25.40.10:FF:000224">
    <property type="entry name" value="DnaJ and TPR domain protein"/>
    <property type="match status" value="1"/>
</dbReference>
<dbReference type="Proteomes" id="UP001164286">
    <property type="component" value="Unassembled WGS sequence"/>
</dbReference>
<feature type="compositionally biased region" description="Gly residues" evidence="8">
    <location>
        <begin position="498"/>
        <end position="509"/>
    </location>
</feature>
<keyword evidence="5" id="KW-0256">Endoplasmic reticulum</keyword>
<sequence length="516" mass="56658">MRTGRSFAAFALLSASLCSGVLGESSRTAQQATQDGNRLLAEGEYSGAARAFGEAIELDPSSFSTYYKRATAYLSMGRTNAALDDFDTILRLNPAFVQAHYQKAKILAKDGEFSRAGEALQLYTKQDQEAADLAEAVKSAANAAGSARKARKSRDWPLCVQHATKALEVGPNSVEMREVRLACNEEMGDVDAVYGDLSRLAILQPASTDLPLRLAHIGYFILASPQALNHVKQCLHYDPDSKPCKKVHRLLRSLEKDVAKARNFVEGGTPRPAIKVLDGDDGLLARFEKAFKDAQTEQDGRIWLPLTLRPNETSETRLNLYALACKAAVGANDFTKSRGMKWCDEVFAMDAENSDALIARGEKALKEEKYEEAVRMLEKAFETTGRSSQDIANRLGKAQKLLKVSKQKDYYKVLGVSRDADARTIKKAFRTKAKIAHPDVGGSAEQMSALNEAHEVLSDPQLRQRYDNGDDPNDPTSGHQQNPFAHHGGMPFQFFQQQGGGFPGSGGGQRMQFQWG</sequence>
<dbReference type="EMBL" id="JAKWFO010000005">
    <property type="protein sequence ID" value="KAI9635593.1"/>
    <property type="molecule type" value="Genomic_DNA"/>
</dbReference>
<dbReference type="InterPro" id="IPR011990">
    <property type="entry name" value="TPR-like_helical_dom_sf"/>
</dbReference>
<evidence type="ECO:0000256" key="8">
    <source>
        <dbReference type="SAM" id="MobiDB-lite"/>
    </source>
</evidence>
<evidence type="ECO:0000256" key="4">
    <source>
        <dbReference type="ARBA" id="ARBA00022803"/>
    </source>
</evidence>
<organism evidence="11 12">
    <name type="scientific">Dioszegia hungarica</name>
    <dbReference type="NCBI Taxonomy" id="4972"/>
    <lineage>
        <taxon>Eukaryota</taxon>
        <taxon>Fungi</taxon>
        <taxon>Dikarya</taxon>
        <taxon>Basidiomycota</taxon>
        <taxon>Agaricomycotina</taxon>
        <taxon>Tremellomycetes</taxon>
        <taxon>Tremellales</taxon>
        <taxon>Bulleribasidiaceae</taxon>
        <taxon>Dioszegia</taxon>
    </lineage>
</organism>
<feature type="repeat" description="TPR" evidence="7">
    <location>
        <begin position="63"/>
        <end position="96"/>
    </location>
</feature>
<dbReference type="InterPro" id="IPR001623">
    <property type="entry name" value="DnaJ_domain"/>
</dbReference>
<comment type="subcellular location">
    <subcellularLocation>
        <location evidence="1">Endoplasmic reticulum lumen</location>
    </subcellularLocation>
</comment>
<name>A0AA38LUI7_9TREE</name>
<evidence type="ECO:0000313" key="11">
    <source>
        <dbReference type="EMBL" id="KAI9635593.1"/>
    </source>
</evidence>
<evidence type="ECO:0000256" key="2">
    <source>
        <dbReference type="ARBA" id="ARBA00022729"/>
    </source>
</evidence>
<evidence type="ECO:0000256" key="3">
    <source>
        <dbReference type="ARBA" id="ARBA00022737"/>
    </source>
</evidence>
<dbReference type="SUPFAM" id="SSF46565">
    <property type="entry name" value="Chaperone J-domain"/>
    <property type="match status" value="1"/>
</dbReference>
<dbReference type="GO" id="GO:0051787">
    <property type="term" value="F:misfolded protein binding"/>
    <property type="evidence" value="ECO:0007669"/>
    <property type="project" value="TreeGrafter"/>
</dbReference>
<feature type="signal peptide" evidence="9">
    <location>
        <begin position="1"/>
        <end position="23"/>
    </location>
</feature>
<dbReference type="Pfam" id="PF13414">
    <property type="entry name" value="TPR_11"/>
    <property type="match status" value="1"/>
</dbReference>
<feature type="chain" id="PRO_5041243634" description="Tetratricopeptide repeat and J domain-containing co-chaperone DNJ1" evidence="9">
    <location>
        <begin position="24"/>
        <end position="516"/>
    </location>
</feature>
<dbReference type="GO" id="GO:0051087">
    <property type="term" value="F:protein-folding chaperone binding"/>
    <property type="evidence" value="ECO:0007669"/>
    <property type="project" value="TreeGrafter"/>
</dbReference>
<proteinExistence type="predicted"/>